<keyword evidence="6" id="KW-0521">NADP</keyword>
<evidence type="ECO:0000256" key="2">
    <source>
        <dbReference type="ARBA" id="ARBA00022555"/>
    </source>
</evidence>
<keyword evidence="5 11" id="KW-0819">tRNA processing</keyword>
<evidence type="ECO:0000313" key="16">
    <source>
        <dbReference type="Proteomes" id="UP000029692"/>
    </source>
</evidence>
<dbReference type="EMBL" id="JNUP01000049">
    <property type="protein sequence ID" value="KGE72676.1"/>
    <property type="molecule type" value="Genomic_DNA"/>
</dbReference>
<dbReference type="GO" id="GO:0017150">
    <property type="term" value="F:tRNA dihydrouridine synthase activity"/>
    <property type="evidence" value="ECO:0007669"/>
    <property type="project" value="InterPro"/>
</dbReference>
<dbReference type="SUPFAM" id="SSF51395">
    <property type="entry name" value="FMN-linked oxidoreductases"/>
    <property type="match status" value="1"/>
</dbReference>
<evidence type="ECO:0000256" key="11">
    <source>
        <dbReference type="PIRNR" id="PIRNR006621"/>
    </source>
</evidence>
<keyword evidence="8 11" id="KW-0560">Oxidoreductase</keyword>
<evidence type="ECO:0000256" key="1">
    <source>
        <dbReference type="ARBA" id="ARBA00002790"/>
    </source>
</evidence>
<sequence length="326" mass="36729">MGFWRDLPRPFTLLAPMEDVTDIVFRDIVCEAGRPHVFFTEFIGAGHLVAGEREALRRTEYHPRQHPIVAQIWGNNPEDYYKAAVELGQRGFDGLDINMGCPQPKITKKGACSALITNPALAAELIAAAQEGARAYTAGTDRELPVSVKTRIGFSRPATAEWCGFLLDQGLAALSVHGRIAAQMSEGEADWREIRRVSDLRTGRNLPTLIIGNGDLHNHHQLKTYSQRFGAEGLMVGRGIFENLYIFRDLAKPEFTTFGESSREEHLGWARNHLKAYRDAYEGRRNFEIMKKFFKVYLQDFPGAEELRGRIMETHSYSEASALLDD</sequence>
<keyword evidence="3 11" id="KW-0285">Flavoprotein</keyword>
<evidence type="ECO:0000256" key="9">
    <source>
        <dbReference type="ARBA" id="ARBA00048205"/>
    </source>
</evidence>
<feature type="binding site" evidence="13">
    <location>
        <position position="71"/>
    </location>
    <ligand>
        <name>FMN</name>
        <dbReference type="ChEBI" id="CHEBI:58210"/>
    </ligand>
</feature>
<keyword evidence="16" id="KW-1185">Reference proteome</keyword>
<dbReference type="AlphaFoldDB" id="A0A098QYS0"/>
<dbReference type="GO" id="GO:0050660">
    <property type="term" value="F:flavin adenine dinucleotide binding"/>
    <property type="evidence" value="ECO:0007669"/>
    <property type="project" value="InterPro"/>
</dbReference>
<evidence type="ECO:0000256" key="4">
    <source>
        <dbReference type="ARBA" id="ARBA00022643"/>
    </source>
</evidence>
<comment type="function">
    <text evidence="1 11">Catalyzes the synthesis of 5,6-dihydrouridine (D), a modified base found in the D-loop of most tRNAs, via the reduction of the C5-C6 double bond in target uridines.</text>
</comment>
<evidence type="ECO:0000256" key="3">
    <source>
        <dbReference type="ARBA" id="ARBA00022630"/>
    </source>
</evidence>
<keyword evidence="2" id="KW-0820">tRNA-binding</keyword>
<dbReference type="Gene3D" id="1.10.1200.80">
    <property type="entry name" value="Putative flavin oxidoreducatase, domain 2"/>
    <property type="match status" value="1"/>
</dbReference>
<feature type="binding site" evidence="13">
    <location>
        <position position="177"/>
    </location>
    <ligand>
        <name>FMN</name>
        <dbReference type="ChEBI" id="CHEBI:58210"/>
    </ligand>
</feature>
<evidence type="ECO:0000256" key="12">
    <source>
        <dbReference type="PIRSR" id="PIRSR006621-1"/>
    </source>
</evidence>
<dbReference type="InterPro" id="IPR035587">
    <property type="entry name" value="DUS-like_FMN-bd"/>
</dbReference>
<comment type="similarity">
    <text evidence="11">Belongs to the dus family.</text>
</comment>
<keyword evidence="13" id="KW-0547">Nucleotide-binding</keyword>
<dbReference type="Pfam" id="PF01207">
    <property type="entry name" value="Dus"/>
    <property type="match status" value="1"/>
</dbReference>
<evidence type="ECO:0000256" key="5">
    <source>
        <dbReference type="ARBA" id="ARBA00022694"/>
    </source>
</evidence>
<dbReference type="STRING" id="1480694.DC28_06395"/>
<dbReference type="Proteomes" id="UP000029692">
    <property type="component" value="Unassembled WGS sequence"/>
</dbReference>
<dbReference type="PIRSF" id="PIRSF006621">
    <property type="entry name" value="Dus"/>
    <property type="match status" value="1"/>
</dbReference>
<evidence type="ECO:0000256" key="10">
    <source>
        <dbReference type="ARBA" id="ARBA00048802"/>
    </source>
</evidence>
<organism evidence="15 16">
    <name type="scientific">Spirochaeta lutea</name>
    <dbReference type="NCBI Taxonomy" id="1480694"/>
    <lineage>
        <taxon>Bacteria</taxon>
        <taxon>Pseudomonadati</taxon>
        <taxon>Spirochaetota</taxon>
        <taxon>Spirochaetia</taxon>
        <taxon>Spirochaetales</taxon>
        <taxon>Spirochaetaceae</taxon>
        <taxon>Spirochaeta</taxon>
    </lineage>
</organism>
<dbReference type="eggNOG" id="COG0042">
    <property type="taxonomic scope" value="Bacteria"/>
</dbReference>
<dbReference type="Gene3D" id="3.20.20.70">
    <property type="entry name" value="Aldolase class I"/>
    <property type="match status" value="1"/>
</dbReference>
<gene>
    <name evidence="15" type="ORF">DC28_06395</name>
</gene>
<evidence type="ECO:0000256" key="13">
    <source>
        <dbReference type="PIRSR" id="PIRSR006621-2"/>
    </source>
</evidence>
<feature type="active site" description="Proton donor" evidence="12">
    <location>
        <position position="101"/>
    </location>
</feature>
<keyword evidence="7" id="KW-0694">RNA-binding</keyword>
<keyword evidence="4 11" id="KW-0288">FMN</keyword>
<accession>A0A098QYS0</accession>
<comment type="caution">
    <text evidence="15">The sequence shown here is derived from an EMBL/GenBank/DDBJ whole genome shotgun (WGS) entry which is preliminary data.</text>
</comment>
<comment type="catalytic activity">
    <reaction evidence="9">
        <text>a 5,6-dihydrouridine in tRNA + NADP(+) = a uridine in tRNA + NADPH + H(+)</text>
        <dbReference type="Rhea" id="RHEA:23624"/>
        <dbReference type="Rhea" id="RHEA-COMP:13339"/>
        <dbReference type="Rhea" id="RHEA-COMP:13887"/>
        <dbReference type="ChEBI" id="CHEBI:15378"/>
        <dbReference type="ChEBI" id="CHEBI:57783"/>
        <dbReference type="ChEBI" id="CHEBI:58349"/>
        <dbReference type="ChEBI" id="CHEBI:65315"/>
        <dbReference type="ChEBI" id="CHEBI:74443"/>
    </reaction>
</comment>
<dbReference type="InterPro" id="IPR001269">
    <property type="entry name" value="DUS_fam"/>
</dbReference>
<name>A0A098QYS0_9SPIO</name>
<dbReference type="PANTHER" id="PTHR11082:SF25">
    <property type="entry name" value="DUS-LIKE FMN-BINDING DOMAIN-CONTAINING PROTEIN"/>
    <property type="match status" value="1"/>
</dbReference>
<protein>
    <recommendedName>
        <fullName evidence="11">tRNA-dihydrouridine synthase</fullName>
        <ecNumber evidence="11">1.3.1.-</ecNumber>
    </recommendedName>
</protein>
<evidence type="ECO:0000256" key="8">
    <source>
        <dbReference type="ARBA" id="ARBA00023002"/>
    </source>
</evidence>
<evidence type="ECO:0000256" key="6">
    <source>
        <dbReference type="ARBA" id="ARBA00022857"/>
    </source>
</evidence>
<comment type="catalytic activity">
    <reaction evidence="10">
        <text>a 5,6-dihydrouridine in tRNA + NAD(+) = a uridine in tRNA + NADH + H(+)</text>
        <dbReference type="Rhea" id="RHEA:54452"/>
        <dbReference type="Rhea" id="RHEA-COMP:13339"/>
        <dbReference type="Rhea" id="RHEA-COMP:13887"/>
        <dbReference type="ChEBI" id="CHEBI:15378"/>
        <dbReference type="ChEBI" id="CHEBI:57540"/>
        <dbReference type="ChEBI" id="CHEBI:57945"/>
        <dbReference type="ChEBI" id="CHEBI:65315"/>
        <dbReference type="ChEBI" id="CHEBI:74443"/>
    </reaction>
</comment>
<dbReference type="InterPro" id="IPR013785">
    <property type="entry name" value="Aldolase_TIM"/>
</dbReference>
<dbReference type="PANTHER" id="PTHR11082">
    <property type="entry name" value="TRNA-DIHYDROURIDINE SYNTHASE"/>
    <property type="match status" value="1"/>
</dbReference>
<comment type="cofactor">
    <cofactor evidence="11 13">
        <name>FMN</name>
        <dbReference type="ChEBI" id="CHEBI:58210"/>
    </cofactor>
</comment>
<evidence type="ECO:0000259" key="14">
    <source>
        <dbReference type="Pfam" id="PF01207"/>
    </source>
</evidence>
<proteinExistence type="inferred from homology"/>
<feature type="binding site" evidence="13">
    <location>
        <position position="149"/>
    </location>
    <ligand>
        <name>FMN</name>
        <dbReference type="ChEBI" id="CHEBI:58210"/>
    </ligand>
</feature>
<feature type="domain" description="DUS-like FMN-binding" evidence="14">
    <location>
        <begin position="13"/>
        <end position="324"/>
    </location>
</feature>
<dbReference type="EC" id="1.3.1.-" evidence="11"/>
<reference evidence="15 16" key="1">
    <citation type="submission" date="2014-05" db="EMBL/GenBank/DDBJ databases">
        <title>De novo Genome Sequence of Spirocheata sp.</title>
        <authorList>
            <person name="Shivani Y."/>
            <person name="Subhash Y."/>
            <person name="Tushar L."/>
            <person name="Sasikala C."/>
            <person name="Ramana C.V."/>
        </authorList>
    </citation>
    <scope>NUCLEOTIDE SEQUENCE [LARGE SCALE GENOMIC DNA]</scope>
    <source>
        <strain evidence="15 16">JC230</strain>
    </source>
</reference>
<dbReference type="CDD" id="cd02801">
    <property type="entry name" value="DUS_like_FMN"/>
    <property type="match status" value="1"/>
</dbReference>
<feature type="binding site" evidence="13">
    <location>
        <begin position="237"/>
        <end position="238"/>
    </location>
    <ligand>
        <name>FMN</name>
        <dbReference type="ChEBI" id="CHEBI:58210"/>
    </ligand>
</feature>
<evidence type="ECO:0000313" key="15">
    <source>
        <dbReference type="EMBL" id="KGE72676.1"/>
    </source>
</evidence>
<dbReference type="InterPro" id="IPR024036">
    <property type="entry name" value="tRNA-dHydroUridine_Synthase_C"/>
</dbReference>
<evidence type="ECO:0000256" key="7">
    <source>
        <dbReference type="ARBA" id="ARBA00022884"/>
    </source>
</evidence>
<dbReference type="GO" id="GO:0000049">
    <property type="term" value="F:tRNA binding"/>
    <property type="evidence" value="ECO:0007669"/>
    <property type="project" value="UniProtKB-KW"/>
</dbReference>